<feature type="domain" description="Nucleolar complex-associated protein 3 N-terminal" evidence="2">
    <location>
        <begin position="95"/>
        <end position="211"/>
    </location>
</feature>
<feature type="compositionally biased region" description="Polar residues" evidence="1">
    <location>
        <begin position="14"/>
        <end position="28"/>
    </location>
</feature>
<sequence length="789" mass="88088">MKDRKRVRGASHAQRGTRQPENVSSDQAFSVKRRKHSVSAPNSKKKFDPSKKEGASLKPRNEETVSLPKKVRKDSKVIDLCGNILKNYPTFESKRRFIAKVSQSILASPEEELKSLCILFSIFDQTKLFLGKNNEIESVQLPSETLLKKNDSLEIKEKSTLCSLSLVSICAVLTDLLPSYNLSANDESMSSIHLSKAASKIRCYEKLLVEYVSNLIAILKHHVRKIPTIIVPLLCELLKNASNSEFGDELIKLCVQNATLHRRNGQKNFSKPSGEVAGDTTALHVSELCCSSLENIISQDPTLNTATKVVQAIGTLEKKKAKPGKSRLGHLSGRLLDVVSNLDSKFNQLHIAQDTMLPNQHGKIDRKLLKDLRTSSINDSKENIAKNRRAIFTELFIIYTRILSSIGSYSEDVIGSCLTGVNNLRCHINPELLSEIMNKIRHFLLETDHISPSIGLTAIETAIALLQTTKSMALTDPSWINRAFCGILRSSLARMPCNYSLSKTSDSASLPTSHVKSPQLHNNSSERLNYFYSAISQQHGEQLDTNSFRLFCDCGFALQCLKLLEKLVQRGDIFGDRCNTQNLEGLVEMIQNLLLLALHSDPFVSIAFYLQIRRIITLYPKLKSLMNPDGIVFSSLCDSRTLFWTLEVLGNHVSPFVRQQYFSLMSLASDDLVRQRFVAKKTELGAIANITRNGFISEPSTMICGQKSQFSKCFNVGIIGLPFDQLACLDINGLCKQSSQLASSSVFSHCFHDIMEEKSMRTMLCNLSFAGKVFVPSENKIRSIVNKLV</sequence>
<evidence type="ECO:0000313" key="3">
    <source>
        <dbReference type="EMBL" id="KAF8822676.1"/>
    </source>
</evidence>
<dbReference type="PANTHER" id="PTHR14428">
    <property type="entry name" value="NUCLEOLAR COMPLEX PROTEIN 3"/>
    <property type="match status" value="1"/>
</dbReference>
<dbReference type="PANTHER" id="PTHR14428:SF5">
    <property type="entry name" value="NUCLEOLAR COMPLEX PROTEIN 3 HOMOLOG"/>
    <property type="match status" value="1"/>
</dbReference>
<dbReference type="InterPro" id="IPR011501">
    <property type="entry name" value="Noc3_N"/>
</dbReference>
<name>A0ABQ7JF81_9APIC</name>
<protein>
    <recommendedName>
        <fullName evidence="2">Nucleolar complex-associated protein 3 N-terminal domain-containing protein</fullName>
    </recommendedName>
</protein>
<evidence type="ECO:0000256" key="1">
    <source>
        <dbReference type="SAM" id="MobiDB-lite"/>
    </source>
</evidence>
<dbReference type="EMBL" id="JADAQX010000032">
    <property type="protein sequence ID" value="KAF8822676.1"/>
    <property type="molecule type" value="Genomic_DNA"/>
</dbReference>
<evidence type="ECO:0000259" key="2">
    <source>
        <dbReference type="Pfam" id="PF07540"/>
    </source>
</evidence>
<feature type="compositionally biased region" description="Basic and acidic residues" evidence="1">
    <location>
        <begin position="45"/>
        <end position="63"/>
    </location>
</feature>
<dbReference type="Pfam" id="PF07540">
    <property type="entry name" value="NOC3p"/>
    <property type="match status" value="1"/>
</dbReference>
<comment type="caution">
    <text evidence="3">The sequence shown here is derived from an EMBL/GenBank/DDBJ whole genome shotgun (WGS) entry which is preliminary data.</text>
</comment>
<gene>
    <name evidence="3" type="ORF">IE077_003145</name>
</gene>
<reference evidence="3 4" key="1">
    <citation type="journal article" date="2020" name="bioRxiv">
        <title>Metabolic contributions of an alphaproteobacterial endosymbiont in the apicomplexan Cardiosporidium cionae.</title>
        <authorList>
            <person name="Hunter E.S."/>
            <person name="Paight C.J."/>
            <person name="Lane C.E."/>
        </authorList>
    </citation>
    <scope>NUCLEOTIDE SEQUENCE [LARGE SCALE GENOMIC DNA]</scope>
    <source>
        <strain evidence="3">ESH_2018</strain>
    </source>
</reference>
<dbReference type="Proteomes" id="UP000823046">
    <property type="component" value="Unassembled WGS sequence"/>
</dbReference>
<feature type="region of interest" description="Disordered" evidence="1">
    <location>
        <begin position="1"/>
        <end position="68"/>
    </location>
</feature>
<organism evidence="3 4">
    <name type="scientific">Cardiosporidium cionae</name>
    <dbReference type="NCBI Taxonomy" id="476202"/>
    <lineage>
        <taxon>Eukaryota</taxon>
        <taxon>Sar</taxon>
        <taxon>Alveolata</taxon>
        <taxon>Apicomplexa</taxon>
        <taxon>Aconoidasida</taxon>
        <taxon>Nephromycida</taxon>
        <taxon>Cardiosporidium</taxon>
    </lineage>
</organism>
<keyword evidence="4" id="KW-1185">Reference proteome</keyword>
<accession>A0ABQ7JF81</accession>
<evidence type="ECO:0000313" key="4">
    <source>
        <dbReference type="Proteomes" id="UP000823046"/>
    </source>
</evidence>
<proteinExistence type="predicted"/>
<dbReference type="InterPro" id="IPR016903">
    <property type="entry name" value="Nucleolar_cplx-assoc_3"/>
</dbReference>